<organism evidence="3 4">
    <name type="scientific">Saitozyma podzolica</name>
    <dbReference type="NCBI Taxonomy" id="1890683"/>
    <lineage>
        <taxon>Eukaryota</taxon>
        <taxon>Fungi</taxon>
        <taxon>Dikarya</taxon>
        <taxon>Basidiomycota</taxon>
        <taxon>Agaricomycotina</taxon>
        <taxon>Tremellomycetes</taxon>
        <taxon>Tremellales</taxon>
        <taxon>Trimorphomycetaceae</taxon>
        <taxon>Saitozyma</taxon>
    </lineage>
</organism>
<evidence type="ECO:0000259" key="2">
    <source>
        <dbReference type="PROSITE" id="PS50179"/>
    </source>
</evidence>
<dbReference type="PANTHER" id="PTHR47789">
    <property type="entry name" value="LAS SEVENTEEN-BINDING PROTEIN 5"/>
    <property type="match status" value="1"/>
</dbReference>
<feature type="compositionally biased region" description="Basic and acidic residues" evidence="1">
    <location>
        <begin position="244"/>
        <end position="283"/>
    </location>
</feature>
<dbReference type="GO" id="GO:0035091">
    <property type="term" value="F:phosphatidylinositol binding"/>
    <property type="evidence" value="ECO:0007669"/>
    <property type="project" value="InterPro"/>
</dbReference>
<comment type="caution">
    <text evidence="3">The sequence shown here is derived from an EMBL/GenBank/DDBJ whole genome shotgun (WGS) entry which is preliminary data.</text>
</comment>
<protein>
    <submittedName>
        <fullName evidence="3">Putative actin patch assembly and actin polymerization protein</fullName>
    </submittedName>
</protein>
<proteinExistence type="predicted"/>
<dbReference type="Pfam" id="PF00790">
    <property type="entry name" value="VHS"/>
    <property type="match status" value="1"/>
</dbReference>
<reference evidence="3 4" key="1">
    <citation type="submission" date="2018-11" db="EMBL/GenBank/DDBJ databases">
        <title>Genome sequence of Saitozyma podzolica DSM 27192.</title>
        <authorList>
            <person name="Aliyu H."/>
            <person name="Gorte O."/>
            <person name="Ochsenreither K."/>
        </authorList>
    </citation>
    <scope>NUCLEOTIDE SEQUENCE [LARGE SCALE GENOMIC DNA]</scope>
    <source>
        <strain evidence="3 4">DSM 27192</strain>
    </source>
</reference>
<dbReference type="OrthoDB" id="10068368at2759"/>
<evidence type="ECO:0000313" key="4">
    <source>
        <dbReference type="Proteomes" id="UP000279259"/>
    </source>
</evidence>
<dbReference type="PANTHER" id="PTHR47789:SF1">
    <property type="entry name" value="LAS SEVENTEEN-BINDING PROTEIN 5"/>
    <property type="match status" value="1"/>
</dbReference>
<dbReference type="InterPro" id="IPR008942">
    <property type="entry name" value="ENTH_VHS"/>
</dbReference>
<dbReference type="GO" id="GO:0007034">
    <property type="term" value="P:vacuolar transport"/>
    <property type="evidence" value="ECO:0007669"/>
    <property type="project" value="UniProtKB-ARBA"/>
</dbReference>
<evidence type="ECO:0000313" key="3">
    <source>
        <dbReference type="EMBL" id="RSH91806.1"/>
    </source>
</evidence>
<dbReference type="STRING" id="1890683.A0A427YL64"/>
<dbReference type="PROSITE" id="PS50179">
    <property type="entry name" value="VHS"/>
    <property type="match status" value="1"/>
</dbReference>
<dbReference type="SMART" id="SM00288">
    <property type="entry name" value="VHS"/>
    <property type="match status" value="1"/>
</dbReference>
<name>A0A427YL64_9TREE</name>
<feature type="domain" description="VHS" evidence="2">
    <location>
        <begin position="34"/>
        <end position="155"/>
    </location>
</feature>
<dbReference type="Proteomes" id="UP000279259">
    <property type="component" value="Unassembled WGS sequence"/>
</dbReference>
<dbReference type="AlphaFoldDB" id="A0A427YL64"/>
<dbReference type="Gene3D" id="1.25.40.90">
    <property type="match status" value="1"/>
</dbReference>
<dbReference type="CDD" id="cd16980">
    <property type="entry name" value="VHS_Lsb5"/>
    <property type="match status" value="1"/>
</dbReference>
<sequence length="600" mass="67079">MSHAGGYLKSAVSIFSSLEEGKPHSSITDWVEVLSSDRYEEMSLDGIPELVESINIQGFRGTQEAARAIRKKLKYGNVHRQLRALVILRALTENAGKGFQLNWADQQILGRLKDMAQDSLIDPKVKKRLILVFHAWSIQYKDEPRMTQVANLYRQYSGHVGPAVKRASALQPAAGASATSTTTAARGGSFNETDALYNHSWAPGPGQRGADTYADLAAAKADAEARKREREGRIALEQREAEIERKERDLRRKQDMASIEARRQREAAEEAERRRKMKEDSKKKPAQQQRPKFDLQREKPQIMVSIANAIQAASVLVNACRHINREYENVTESPKVQDALDKAKAARRVIIRYIQVVTDETLVGTLLDANEKVVESIQLYDKASGPTFTLTGRYKERSLSKPAVLDSDSDDEPPKDPTDPKEMEALSRRMEAQKLEADRTGELHKLQERQKRESAKRQQRRTGQTPKPAAGGYAADLQDLDFGGAIANNNSRLPPPMSPDSDRASFGAGSLSDYSDYDYDSSEDEWRAAHPNRKPAHHSSAGPSRQASSQRPRDYAALDEETGAQGRHGLLDPNDPFGDPFADEQDTPVQEKPRMQWTEI</sequence>
<feature type="region of interest" description="Disordered" evidence="1">
    <location>
        <begin position="399"/>
        <end position="600"/>
    </location>
</feature>
<dbReference type="InterPro" id="IPR045007">
    <property type="entry name" value="LSB5"/>
</dbReference>
<feature type="region of interest" description="Disordered" evidence="1">
    <location>
        <begin position="244"/>
        <end position="297"/>
    </location>
</feature>
<gene>
    <name evidence="3" type="primary">LSB5</name>
    <name evidence="3" type="ORF">EHS25_009176</name>
</gene>
<feature type="compositionally biased region" description="Polar residues" evidence="1">
    <location>
        <begin position="541"/>
        <end position="550"/>
    </location>
</feature>
<dbReference type="EMBL" id="RSCD01000007">
    <property type="protein sequence ID" value="RSH91806.1"/>
    <property type="molecule type" value="Genomic_DNA"/>
</dbReference>
<dbReference type="GO" id="GO:0006897">
    <property type="term" value="P:endocytosis"/>
    <property type="evidence" value="ECO:0007669"/>
    <property type="project" value="InterPro"/>
</dbReference>
<keyword evidence="4" id="KW-1185">Reference proteome</keyword>
<dbReference type="GO" id="GO:0030479">
    <property type="term" value="C:actin cortical patch"/>
    <property type="evidence" value="ECO:0007669"/>
    <property type="project" value="TreeGrafter"/>
</dbReference>
<dbReference type="CDD" id="cd14232">
    <property type="entry name" value="GAT_LSB5"/>
    <property type="match status" value="1"/>
</dbReference>
<dbReference type="GO" id="GO:0043130">
    <property type="term" value="F:ubiquitin binding"/>
    <property type="evidence" value="ECO:0007669"/>
    <property type="project" value="InterPro"/>
</dbReference>
<dbReference type="SUPFAM" id="SSF89009">
    <property type="entry name" value="GAT-like domain"/>
    <property type="match status" value="1"/>
</dbReference>
<dbReference type="SUPFAM" id="SSF48464">
    <property type="entry name" value="ENTH/VHS domain"/>
    <property type="match status" value="1"/>
</dbReference>
<dbReference type="GO" id="GO:0051666">
    <property type="term" value="P:actin cortical patch localization"/>
    <property type="evidence" value="ECO:0007669"/>
    <property type="project" value="TreeGrafter"/>
</dbReference>
<dbReference type="InterPro" id="IPR002014">
    <property type="entry name" value="VHS_dom"/>
</dbReference>
<dbReference type="GO" id="GO:0007015">
    <property type="term" value="P:actin filament organization"/>
    <property type="evidence" value="ECO:0007669"/>
    <property type="project" value="InterPro"/>
</dbReference>
<evidence type="ECO:0000256" key="1">
    <source>
        <dbReference type="SAM" id="MobiDB-lite"/>
    </source>
</evidence>
<accession>A0A427YL64</accession>
<feature type="compositionally biased region" description="Basic and acidic residues" evidence="1">
    <location>
        <begin position="412"/>
        <end position="456"/>
    </location>
</feature>
<dbReference type="InterPro" id="IPR044103">
    <property type="entry name" value="GAT_LSB5"/>
</dbReference>